<evidence type="ECO:0000313" key="3">
    <source>
        <dbReference type="EMBL" id="MBL3658972.1"/>
    </source>
</evidence>
<name>A0A937FC51_9BACT</name>
<dbReference type="InterPro" id="IPR002347">
    <property type="entry name" value="SDR_fam"/>
</dbReference>
<gene>
    <name evidence="3" type="ORF">JL102_22690</name>
</gene>
<dbReference type="NCBIfam" id="NF005559">
    <property type="entry name" value="PRK07231.1"/>
    <property type="match status" value="1"/>
</dbReference>
<accession>A0A937FC51</accession>
<dbReference type="EC" id="1.1.1.47" evidence="3"/>
<evidence type="ECO:0000256" key="2">
    <source>
        <dbReference type="ARBA" id="ARBA00023002"/>
    </source>
</evidence>
<organism evidence="3 4">
    <name type="scientific">Fulvivirga sediminis</name>
    <dbReference type="NCBI Taxonomy" id="2803949"/>
    <lineage>
        <taxon>Bacteria</taxon>
        <taxon>Pseudomonadati</taxon>
        <taxon>Bacteroidota</taxon>
        <taxon>Cytophagia</taxon>
        <taxon>Cytophagales</taxon>
        <taxon>Fulvivirgaceae</taxon>
        <taxon>Fulvivirga</taxon>
    </lineage>
</organism>
<reference evidence="3" key="1">
    <citation type="submission" date="2021-01" db="EMBL/GenBank/DDBJ databases">
        <title>Fulvivirga kasyanovii gen. nov., sp nov., a novel member of the phylum Bacteroidetes isolated from seawater in a mussel farm.</title>
        <authorList>
            <person name="Zhao L.-H."/>
            <person name="Wang Z.-J."/>
        </authorList>
    </citation>
    <scope>NUCLEOTIDE SEQUENCE</scope>
    <source>
        <strain evidence="3">2943</strain>
    </source>
</reference>
<keyword evidence="2 3" id="KW-0560">Oxidoreductase</keyword>
<keyword evidence="4" id="KW-1185">Reference proteome</keyword>
<dbReference type="PRINTS" id="PR00081">
    <property type="entry name" value="GDHRDH"/>
</dbReference>
<protein>
    <submittedName>
        <fullName evidence="3">Glucose 1-dehydrogenase</fullName>
        <ecNumber evidence="3">1.1.1.47</ecNumber>
    </submittedName>
</protein>
<dbReference type="Pfam" id="PF13561">
    <property type="entry name" value="adh_short_C2"/>
    <property type="match status" value="1"/>
</dbReference>
<dbReference type="GO" id="GO:0047936">
    <property type="term" value="F:glucose 1-dehydrogenase [NAD(P)+] activity"/>
    <property type="evidence" value="ECO:0007669"/>
    <property type="project" value="UniProtKB-EC"/>
</dbReference>
<evidence type="ECO:0000256" key="1">
    <source>
        <dbReference type="ARBA" id="ARBA00006484"/>
    </source>
</evidence>
<dbReference type="InterPro" id="IPR020904">
    <property type="entry name" value="Sc_DH/Rdtase_CS"/>
</dbReference>
<proteinExistence type="inferred from homology"/>
<dbReference type="SUPFAM" id="SSF51735">
    <property type="entry name" value="NAD(P)-binding Rossmann-fold domains"/>
    <property type="match status" value="1"/>
</dbReference>
<dbReference type="FunFam" id="3.40.50.720:FF:000084">
    <property type="entry name" value="Short-chain dehydrogenase reductase"/>
    <property type="match status" value="1"/>
</dbReference>
<dbReference type="PANTHER" id="PTHR43639:SF1">
    <property type="entry name" value="SHORT-CHAIN DEHYDROGENASE_REDUCTASE FAMILY PROTEIN"/>
    <property type="match status" value="1"/>
</dbReference>
<dbReference type="Proteomes" id="UP000659388">
    <property type="component" value="Unassembled WGS sequence"/>
</dbReference>
<dbReference type="EMBL" id="JAESIY010000021">
    <property type="protein sequence ID" value="MBL3658972.1"/>
    <property type="molecule type" value="Genomic_DNA"/>
</dbReference>
<dbReference type="RefSeq" id="WP_202246766.1">
    <property type="nucleotide sequence ID" value="NZ_JAESIY010000021.1"/>
</dbReference>
<sequence>MDLQLKDKVAIVTGSSKGIGAGIAKAFAIAGAKVVVNYAQNKMSAQKVVDDIIDLGGNAIAVQADISKSDDVKRLFDETITAFERIDILVNNAGIYDIVSLEDITTEVLQANLDTNLIGTILCTQKAASLMDSSGGSIINISSTVSTNPMPGTLIYAATKAAVDNVTKVLAKELGPKKIRVNTISPGITETEGSHEKGFMGGEWEAQLLAQVPLGRIGQPTDIAKVAVFLASDDASWVTGERIQVAGGQI</sequence>
<dbReference type="AlphaFoldDB" id="A0A937FC51"/>
<dbReference type="PANTHER" id="PTHR43639">
    <property type="entry name" value="OXIDOREDUCTASE, SHORT-CHAIN DEHYDROGENASE/REDUCTASE FAMILY (AFU_ORTHOLOGUE AFUA_5G02870)"/>
    <property type="match status" value="1"/>
</dbReference>
<dbReference type="InterPro" id="IPR036291">
    <property type="entry name" value="NAD(P)-bd_dom_sf"/>
</dbReference>
<dbReference type="PROSITE" id="PS00061">
    <property type="entry name" value="ADH_SHORT"/>
    <property type="match status" value="1"/>
</dbReference>
<dbReference type="PRINTS" id="PR00080">
    <property type="entry name" value="SDRFAMILY"/>
</dbReference>
<comment type="caution">
    <text evidence="3">The sequence shown here is derived from an EMBL/GenBank/DDBJ whole genome shotgun (WGS) entry which is preliminary data.</text>
</comment>
<evidence type="ECO:0000313" key="4">
    <source>
        <dbReference type="Proteomes" id="UP000659388"/>
    </source>
</evidence>
<dbReference type="Gene3D" id="3.40.50.720">
    <property type="entry name" value="NAD(P)-binding Rossmann-like Domain"/>
    <property type="match status" value="1"/>
</dbReference>
<comment type="similarity">
    <text evidence="1">Belongs to the short-chain dehydrogenases/reductases (SDR) family.</text>
</comment>